<evidence type="ECO:0000256" key="9">
    <source>
        <dbReference type="SAM" id="MobiDB-lite"/>
    </source>
</evidence>
<evidence type="ECO:0000313" key="11">
    <source>
        <dbReference type="RefSeq" id="XP_008071941.1"/>
    </source>
</evidence>
<evidence type="ECO:0000256" key="2">
    <source>
        <dbReference type="ARBA" id="ARBA00006826"/>
    </source>
</evidence>
<keyword evidence="5" id="KW-0597">Phosphoprotein</keyword>
<dbReference type="PANTHER" id="PTHR11915">
    <property type="entry name" value="SPECTRIN/FILAMIN RELATED CYTOSKELETAL PROTEIN"/>
    <property type="match status" value="1"/>
</dbReference>
<dbReference type="OrthoDB" id="6018565at2759"/>
<dbReference type="GeneID" id="103276347"/>
<comment type="subcellular location">
    <subcellularLocation>
        <location evidence="1">Cytoplasm</location>
        <location evidence="1">Cytoskeleton</location>
    </subcellularLocation>
</comment>
<keyword evidence="6" id="KW-0677">Repeat</keyword>
<dbReference type="FunFam" id="1.20.5.170:FF:000014">
    <property type="entry name" value="Spectrin alpha chain, non-erythrocytic 1"/>
    <property type="match status" value="1"/>
</dbReference>
<reference evidence="11" key="1">
    <citation type="submission" date="2025-08" db="UniProtKB">
        <authorList>
            <consortium name="RefSeq"/>
        </authorList>
    </citation>
    <scope>IDENTIFICATION</scope>
</reference>
<dbReference type="GO" id="GO:0003779">
    <property type="term" value="F:actin binding"/>
    <property type="evidence" value="ECO:0007669"/>
    <property type="project" value="UniProtKB-KW"/>
</dbReference>
<dbReference type="Proteomes" id="UP000189704">
    <property type="component" value="Unplaced"/>
</dbReference>
<evidence type="ECO:0000256" key="7">
    <source>
        <dbReference type="ARBA" id="ARBA00023203"/>
    </source>
</evidence>
<comment type="similarity">
    <text evidence="2">Belongs to the spectrin family.</text>
</comment>
<keyword evidence="10" id="KW-1185">Reference proteome</keyword>
<dbReference type="AlphaFoldDB" id="A0A1U7V162"/>
<feature type="region of interest" description="Disordered" evidence="9">
    <location>
        <begin position="415"/>
        <end position="435"/>
    </location>
</feature>
<keyword evidence="4" id="KW-0963">Cytoplasm</keyword>
<keyword evidence="3" id="KW-0117">Actin capping</keyword>
<dbReference type="Gene3D" id="1.20.58.60">
    <property type="match status" value="4"/>
</dbReference>
<gene>
    <name evidence="11" type="primary">LOC103276347</name>
</gene>
<evidence type="ECO:0000256" key="1">
    <source>
        <dbReference type="ARBA" id="ARBA00004245"/>
    </source>
</evidence>
<feature type="non-terminal residue" evidence="11">
    <location>
        <position position="435"/>
    </location>
</feature>
<proteinExistence type="inferred from homology"/>
<evidence type="ECO:0000256" key="6">
    <source>
        <dbReference type="ARBA" id="ARBA00022737"/>
    </source>
</evidence>
<evidence type="ECO:0000313" key="10">
    <source>
        <dbReference type="Proteomes" id="UP000189704"/>
    </source>
</evidence>
<dbReference type="GO" id="GO:0005856">
    <property type="term" value="C:cytoskeleton"/>
    <property type="evidence" value="ECO:0007669"/>
    <property type="project" value="UniProtKB-SubCell"/>
</dbReference>
<evidence type="ECO:0000256" key="8">
    <source>
        <dbReference type="ARBA" id="ARBA00023212"/>
    </source>
</evidence>
<dbReference type="CDD" id="cd00176">
    <property type="entry name" value="SPEC"/>
    <property type="match status" value="2"/>
</dbReference>
<name>A0A1U7V162_CARSF</name>
<sequence>MENFPKETVVESSGPKVLETAEEIQERRQEVLSRYQRFKELVAERGQKLEESYHYQVFRRDADDLEKWILEKLKIAGDKSYEDPTNIQGKYQKHESFEAEVQAKSRVIPELEEIRKVRFAEGHFAHEDTKAHLEELRHLWDLLLELTQEKGVLLLRALKLQQFLQECADILEWIGDKEAIVTSVELGEDWERTEFLHKKFEEFQVDLAARKGRLDGVNQYANECAEEDHPDLPLIKGKQDEVNAAWERLHGLALQRRKTLSNAADLQRFKRDVTEAIHWIKEKEPLVTSEDYGKDLVSSEALFHSHKGFERNLAVMDDKVKELCAKADKLMLSHPSDAPHIQQMKEDLVSNWGHIRGLATSRYEKLQASYWYQRFLSDFDELSGWMKEKTALINADELPTDHEIDSYDDRFQSADETGQALLDANHEASDEVREK</sequence>
<accession>A0A1U7V162</accession>
<dbReference type="GO" id="GO:0005737">
    <property type="term" value="C:cytoplasm"/>
    <property type="evidence" value="ECO:0007669"/>
    <property type="project" value="UniProtKB-ARBA"/>
</dbReference>
<feature type="compositionally biased region" description="Basic and acidic residues" evidence="9">
    <location>
        <begin position="424"/>
        <end position="435"/>
    </location>
</feature>
<evidence type="ECO:0000256" key="5">
    <source>
        <dbReference type="ARBA" id="ARBA00022553"/>
    </source>
</evidence>
<dbReference type="Gene3D" id="1.20.5.170">
    <property type="match status" value="1"/>
</dbReference>
<dbReference type="RefSeq" id="XP_008071941.1">
    <property type="nucleotide sequence ID" value="XM_008073750.1"/>
</dbReference>
<dbReference type="InterPro" id="IPR018159">
    <property type="entry name" value="Spectrin/alpha-actinin"/>
</dbReference>
<dbReference type="SMART" id="SM00150">
    <property type="entry name" value="SPEC"/>
    <property type="match status" value="4"/>
</dbReference>
<dbReference type="InterPro" id="IPR002017">
    <property type="entry name" value="Spectrin_repeat"/>
</dbReference>
<dbReference type="FunFam" id="1.20.58.60:FF:000020">
    <property type="entry name" value="Spectrin alpha chain, non-erythrocytic 1"/>
    <property type="match status" value="3"/>
</dbReference>
<evidence type="ECO:0000256" key="4">
    <source>
        <dbReference type="ARBA" id="ARBA00022490"/>
    </source>
</evidence>
<organism evidence="10 11">
    <name type="scientific">Carlito syrichta</name>
    <name type="common">Philippine tarsier</name>
    <name type="synonym">Tarsius syrichta</name>
    <dbReference type="NCBI Taxonomy" id="1868482"/>
    <lineage>
        <taxon>Eukaryota</taxon>
        <taxon>Metazoa</taxon>
        <taxon>Chordata</taxon>
        <taxon>Craniata</taxon>
        <taxon>Vertebrata</taxon>
        <taxon>Euteleostomi</taxon>
        <taxon>Mammalia</taxon>
        <taxon>Eutheria</taxon>
        <taxon>Euarchontoglires</taxon>
        <taxon>Primates</taxon>
        <taxon>Haplorrhini</taxon>
        <taxon>Tarsiiformes</taxon>
        <taxon>Tarsiidae</taxon>
        <taxon>Carlito</taxon>
    </lineage>
</organism>
<dbReference type="KEGG" id="csyr:103276347"/>
<dbReference type="GO" id="GO:0051693">
    <property type="term" value="P:actin filament capping"/>
    <property type="evidence" value="ECO:0007669"/>
    <property type="project" value="UniProtKB-KW"/>
</dbReference>
<evidence type="ECO:0000256" key="3">
    <source>
        <dbReference type="ARBA" id="ARBA00022467"/>
    </source>
</evidence>
<dbReference type="Pfam" id="PF00435">
    <property type="entry name" value="Spectrin"/>
    <property type="match status" value="3"/>
</dbReference>
<keyword evidence="7" id="KW-0009">Actin-binding</keyword>
<keyword evidence="8" id="KW-0206">Cytoskeleton</keyword>
<dbReference type="STRING" id="1868482.ENSTSYP00000009921"/>
<dbReference type="SUPFAM" id="SSF46966">
    <property type="entry name" value="Spectrin repeat"/>
    <property type="match status" value="4"/>
</dbReference>
<protein>
    <submittedName>
        <fullName evidence="11">Spectrin alpha chain, erythrocytic 1-like</fullName>
    </submittedName>
</protein>